<evidence type="ECO:0000313" key="5">
    <source>
        <dbReference type="Proteomes" id="UP000294933"/>
    </source>
</evidence>
<proteinExistence type="predicted"/>
<dbReference type="AlphaFoldDB" id="A0A4Y7QAD0"/>
<organism evidence="4 5">
    <name type="scientific">Rickenella mellea</name>
    <dbReference type="NCBI Taxonomy" id="50990"/>
    <lineage>
        <taxon>Eukaryota</taxon>
        <taxon>Fungi</taxon>
        <taxon>Dikarya</taxon>
        <taxon>Basidiomycota</taxon>
        <taxon>Agaricomycotina</taxon>
        <taxon>Agaricomycetes</taxon>
        <taxon>Hymenochaetales</taxon>
        <taxon>Rickenellaceae</taxon>
        <taxon>Rickenella</taxon>
    </lineage>
</organism>
<evidence type="ECO:0000256" key="2">
    <source>
        <dbReference type="SAM" id="MobiDB-lite"/>
    </source>
</evidence>
<sequence length="187" mass="20914">MFARPRFHDQQPSKPLFCTHLEVIQLVEVPPPSRSHYISVPSSSSAPSSSESSSSEEESVSSYCSSDLSSEDQPPPLPRAREPEVVSSEQSWHARMRRIEAWRDNYAKAVGAEFAPSPSRTKRKGPEDQDDDTFSRSSKRSRQTSSFTEHSCSACNASFATRQSLRRHGRGVRTNEACRAAVEYGFE</sequence>
<evidence type="ECO:0000313" key="4">
    <source>
        <dbReference type="EMBL" id="TDL23819.1"/>
    </source>
</evidence>
<protein>
    <recommendedName>
        <fullName evidence="3">C2H2-type domain-containing protein</fullName>
    </recommendedName>
</protein>
<name>A0A4Y7QAD0_9AGAM</name>
<feature type="domain" description="C2H2-type" evidence="3">
    <location>
        <begin position="150"/>
        <end position="178"/>
    </location>
</feature>
<evidence type="ECO:0000256" key="1">
    <source>
        <dbReference type="PROSITE-ProRule" id="PRU00042"/>
    </source>
</evidence>
<dbReference type="InterPro" id="IPR013087">
    <property type="entry name" value="Znf_C2H2_type"/>
</dbReference>
<dbReference type="OrthoDB" id="3256870at2759"/>
<keyword evidence="5" id="KW-1185">Reference proteome</keyword>
<dbReference type="VEuPathDB" id="FungiDB:BD410DRAFT_151949"/>
<reference evidence="4 5" key="1">
    <citation type="submission" date="2018-06" db="EMBL/GenBank/DDBJ databases">
        <title>A transcriptomic atlas of mushroom development highlights an independent origin of complex multicellularity.</title>
        <authorList>
            <consortium name="DOE Joint Genome Institute"/>
            <person name="Krizsan K."/>
            <person name="Almasi E."/>
            <person name="Merenyi Z."/>
            <person name="Sahu N."/>
            <person name="Viragh M."/>
            <person name="Koszo T."/>
            <person name="Mondo S."/>
            <person name="Kiss B."/>
            <person name="Balint B."/>
            <person name="Kues U."/>
            <person name="Barry K."/>
            <person name="Hegedus J.C."/>
            <person name="Henrissat B."/>
            <person name="Johnson J."/>
            <person name="Lipzen A."/>
            <person name="Ohm R."/>
            <person name="Nagy I."/>
            <person name="Pangilinan J."/>
            <person name="Yan J."/>
            <person name="Xiong Y."/>
            <person name="Grigoriev I.V."/>
            <person name="Hibbett D.S."/>
            <person name="Nagy L.G."/>
        </authorList>
    </citation>
    <scope>NUCLEOTIDE SEQUENCE [LARGE SCALE GENOMIC DNA]</scope>
    <source>
        <strain evidence="4 5">SZMC22713</strain>
    </source>
</reference>
<evidence type="ECO:0000259" key="3">
    <source>
        <dbReference type="PROSITE" id="PS50157"/>
    </source>
</evidence>
<feature type="region of interest" description="Disordered" evidence="2">
    <location>
        <begin position="32"/>
        <end position="92"/>
    </location>
</feature>
<dbReference type="EMBL" id="ML170169">
    <property type="protein sequence ID" value="TDL23819.1"/>
    <property type="molecule type" value="Genomic_DNA"/>
</dbReference>
<dbReference type="GO" id="GO:0008270">
    <property type="term" value="F:zinc ion binding"/>
    <property type="evidence" value="ECO:0007669"/>
    <property type="project" value="UniProtKB-KW"/>
</dbReference>
<accession>A0A4Y7QAD0</accession>
<keyword evidence="1" id="KW-0863">Zinc-finger</keyword>
<dbReference type="PROSITE" id="PS50157">
    <property type="entry name" value="ZINC_FINGER_C2H2_2"/>
    <property type="match status" value="1"/>
</dbReference>
<feature type="region of interest" description="Disordered" evidence="2">
    <location>
        <begin position="111"/>
        <end position="152"/>
    </location>
</feature>
<dbReference type="Proteomes" id="UP000294933">
    <property type="component" value="Unassembled WGS sequence"/>
</dbReference>
<keyword evidence="1" id="KW-0862">Zinc</keyword>
<feature type="compositionally biased region" description="Low complexity" evidence="2">
    <location>
        <begin position="34"/>
        <end position="53"/>
    </location>
</feature>
<keyword evidence="1" id="KW-0479">Metal-binding</keyword>
<gene>
    <name evidence="4" type="ORF">BD410DRAFT_151949</name>
</gene>